<reference evidence="1" key="2">
    <citation type="submission" date="2020-11" db="EMBL/GenBank/DDBJ databases">
        <authorList>
            <person name="McCartney M.A."/>
            <person name="Auch B."/>
            <person name="Kono T."/>
            <person name="Mallez S."/>
            <person name="Becker A."/>
            <person name="Gohl D.M."/>
            <person name="Silverstein K.A.T."/>
            <person name="Koren S."/>
            <person name="Bechman K.B."/>
            <person name="Herman A."/>
            <person name="Abrahante J.E."/>
            <person name="Garbe J."/>
        </authorList>
    </citation>
    <scope>NUCLEOTIDE SEQUENCE</scope>
    <source>
        <strain evidence="1">Duluth1</strain>
        <tissue evidence="1">Whole animal</tissue>
    </source>
</reference>
<accession>A0A9D4QYA1</accession>
<organism evidence="1 2">
    <name type="scientific">Dreissena polymorpha</name>
    <name type="common">Zebra mussel</name>
    <name type="synonym">Mytilus polymorpha</name>
    <dbReference type="NCBI Taxonomy" id="45954"/>
    <lineage>
        <taxon>Eukaryota</taxon>
        <taxon>Metazoa</taxon>
        <taxon>Spiralia</taxon>
        <taxon>Lophotrochozoa</taxon>
        <taxon>Mollusca</taxon>
        <taxon>Bivalvia</taxon>
        <taxon>Autobranchia</taxon>
        <taxon>Heteroconchia</taxon>
        <taxon>Euheterodonta</taxon>
        <taxon>Imparidentia</taxon>
        <taxon>Neoheterodontei</taxon>
        <taxon>Myida</taxon>
        <taxon>Dreissenoidea</taxon>
        <taxon>Dreissenidae</taxon>
        <taxon>Dreissena</taxon>
    </lineage>
</organism>
<sequence length="53" mass="5790">MIRPDSECNSVCPGDSSNKCGAPARIGVYSNVHCGNMLYLYYTPLRYVAVGVF</sequence>
<reference evidence="1" key="1">
    <citation type="journal article" date="2019" name="bioRxiv">
        <title>The Genome of the Zebra Mussel, Dreissena polymorpha: A Resource for Invasive Species Research.</title>
        <authorList>
            <person name="McCartney M.A."/>
            <person name="Auch B."/>
            <person name="Kono T."/>
            <person name="Mallez S."/>
            <person name="Zhang Y."/>
            <person name="Obille A."/>
            <person name="Becker A."/>
            <person name="Abrahante J.E."/>
            <person name="Garbe J."/>
            <person name="Badalamenti J.P."/>
            <person name="Herman A."/>
            <person name="Mangelson H."/>
            <person name="Liachko I."/>
            <person name="Sullivan S."/>
            <person name="Sone E.D."/>
            <person name="Koren S."/>
            <person name="Silverstein K.A.T."/>
            <person name="Beckman K.B."/>
            <person name="Gohl D.M."/>
        </authorList>
    </citation>
    <scope>NUCLEOTIDE SEQUENCE</scope>
    <source>
        <strain evidence="1">Duluth1</strain>
        <tissue evidence="1">Whole animal</tissue>
    </source>
</reference>
<dbReference type="Proteomes" id="UP000828390">
    <property type="component" value="Unassembled WGS sequence"/>
</dbReference>
<evidence type="ECO:0000313" key="1">
    <source>
        <dbReference type="EMBL" id="KAH3847318.1"/>
    </source>
</evidence>
<name>A0A9D4QYA1_DREPO</name>
<evidence type="ECO:0008006" key="3">
    <source>
        <dbReference type="Google" id="ProtNLM"/>
    </source>
</evidence>
<gene>
    <name evidence="1" type="ORF">DPMN_089638</name>
</gene>
<dbReference type="EMBL" id="JAIWYP010000003">
    <property type="protein sequence ID" value="KAH3847318.1"/>
    <property type="molecule type" value="Genomic_DNA"/>
</dbReference>
<evidence type="ECO:0000313" key="2">
    <source>
        <dbReference type="Proteomes" id="UP000828390"/>
    </source>
</evidence>
<proteinExistence type="predicted"/>
<keyword evidence="2" id="KW-1185">Reference proteome</keyword>
<protein>
    <recommendedName>
        <fullName evidence="3">WSC domain-containing protein</fullName>
    </recommendedName>
</protein>
<dbReference type="AlphaFoldDB" id="A0A9D4QYA1"/>
<comment type="caution">
    <text evidence="1">The sequence shown here is derived from an EMBL/GenBank/DDBJ whole genome shotgun (WGS) entry which is preliminary data.</text>
</comment>